<dbReference type="AlphaFoldDB" id="K6W7E5"/>
<organism evidence="2 3">
    <name type="scientific">Gordonia rhizosphera NBRC 16068</name>
    <dbReference type="NCBI Taxonomy" id="1108045"/>
    <lineage>
        <taxon>Bacteria</taxon>
        <taxon>Bacillati</taxon>
        <taxon>Actinomycetota</taxon>
        <taxon>Actinomycetes</taxon>
        <taxon>Mycobacteriales</taxon>
        <taxon>Gordoniaceae</taxon>
        <taxon>Gordonia</taxon>
    </lineage>
</organism>
<accession>K6W7E5</accession>
<evidence type="ECO:0000313" key="2">
    <source>
        <dbReference type="EMBL" id="GAB88142.1"/>
    </source>
</evidence>
<comment type="caution">
    <text evidence="2">The sequence shown here is derived from an EMBL/GenBank/DDBJ whole genome shotgun (WGS) entry which is preliminary data.</text>
</comment>
<dbReference type="eggNOG" id="ENOG5031ZP4">
    <property type="taxonomic scope" value="Bacteria"/>
</dbReference>
<feature type="compositionally biased region" description="Basic residues" evidence="1">
    <location>
        <begin position="629"/>
        <end position="640"/>
    </location>
</feature>
<reference evidence="2 3" key="1">
    <citation type="submission" date="2012-08" db="EMBL/GenBank/DDBJ databases">
        <title>Whole genome shotgun sequence of Gordonia rhizosphera NBRC 16068.</title>
        <authorList>
            <person name="Takarada H."/>
            <person name="Isaki S."/>
            <person name="Hosoyama A."/>
            <person name="Tsuchikane K."/>
            <person name="Katsumata H."/>
            <person name="Baba S."/>
            <person name="Ohji S."/>
            <person name="Yamazaki S."/>
            <person name="Fujita N."/>
        </authorList>
    </citation>
    <scope>NUCLEOTIDE SEQUENCE [LARGE SCALE GENOMIC DNA]</scope>
    <source>
        <strain evidence="2 3">NBRC 16068</strain>
    </source>
</reference>
<gene>
    <name evidence="2" type="ORF">GORHZ_006_00110</name>
</gene>
<sequence length="646" mass="70940">MRGGNLTLKYPEGTVLPDWSQDSVRFQSAATPDSSVSDFDSIAVESKWCELYRLLLAPGTVAYALAPTARSNKPIKVNSGDAGALMSEAERAGAGHAAWAVVAPLRADLLVLDIDECADVVWPTLRDAAADVGAGVAHCAASGRPDCLHVALACPTDLAMQYLLRLVEDLRRRHGPALSETAGIDVRGRKPIRLPGSVSLKGHAPCVAVDEHTLAPITAIAAAHRAAAALEELPHTERVPRPTIAAPRLDDHAAAEDEASGLQWEAPRAWRARTPLSAEDWHVLNDLGADRSLAATDGAWRLWRHGLRSFAAARWWYERLPCFTKFRDRDLEAHRKRGGRGPMRWDACQSHWNSIVRRARAHQPEIPVADQAVIDAVLEELTWWPEADLAATAAALIYHRFADGHGIHARPIARRDLNTLMHFSDGTASRTLGELARRGVLTLVERWPANNPRRANLYTLTVPPRIYRGDRAHDVTSPPARTSLPHPLWGQVGHKIRRTWLQLTSLGQAVSTKALARTTGTPAGDHSHGLLQHLHTLETLGLVTRSGRGRGTLWQAAPGSTLDVAARACGATDRSRQISARVVAERRCWHSETRSEQARSKRGLQILRERLTHSDATATVLPFPDARRSSRHTSRHRRRVPQQDGP</sequence>
<evidence type="ECO:0000313" key="3">
    <source>
        <dbReference type="Proteomes" id="UP000008363"/>
    </source>
</evidence>
<protein>
    <submittedName>
        <fullName evidence="2">Uncharacterized protein</fullName>
    </submittedName>
</protein>
<evidence type="ECO:0000256" key="1">
    <source>
        <dbReference type="SAM" id="MobiDB-lite"/>
    </source>
</evidence>
<proteinExistence type="predicted"/>
<keyword evidence="3" id="KW-1185">Reference proteome</keyword>
<name>K6W7E5_9ACTN</name>
<dbReference type="STRING" id="1108045.GORHZ_006_00110"/>
<dbReference type="Proteomes" id="UP000008363">
    <property type="component" value="Unassembled WGS sequence"/>
</dbReference>
<dbReference type="EMBL" id="BAHC01000006">
    <property type="protein sequence ID" value="GAB88142.1"/>
    <property type="molecule type" value="Genomic_DNA"/>
</dbReference>
<feature type="region of interest" description="Disordered" evidence="1">
    <location>
        <begin position="622"/>
        <end position="646"/>
    </location>
</feature>